<accession>A0A150X1E4</accession>
<name>A0A150X1E4_9BACT</name>
<dbReference type="RefSeq" id="WP_068224287.1">
    <property type="nucleotide sequence ID" value="NZ_CP139724.1"/>
</dbReference>
<dbReference type="NCBIfam" id="TIGR04131">
    <property type="entry name" value="Bac_Flav_CTERM"/>
    <property type="match status" value="1"/>
</dbReference>
<sequence>MRFALLYGLLIWLPQNLAAQGQLAISEGTFFQSFDNVSLNIDDTELLTDGELIGTNSNIFISSNFAQTNLGGEGNNHFGRLYLYSPNGEFLLVNSIEINDLLELNKSSLNLGSADLIFPSEGGYLEGETNEFRVYSKNGGKIIKTTTLNKPQNVSPGNLGFIISSNENLGLTEIYRTHSSTTLPSGEGISKTFELYTDINPSSPLNISISYFDTEAKNMDYEPQIWMLENTGEWTHVRTSSERNSDTQSNRVSANISEPTLTYTVGPEKVYPVDISSIPTAFTPNGDGTNDTFLIPFIDEDFNGRVTIISRWGDVIYSSDNYYYAPWDGHYKGKLMPTATYYYVVSFGSDQRNEIKGNISIVR</sequence>
<dbReference type="AlphaFoldDB" id="A0A150X1E4"/>
<organism evidence="2 3">
    <name type="scientific">Roseivirga spongicola</name>
    <dbReference type="NCBI Taxonomy" id="333140"/>
    <lineage>
        <taxon>Bacteria</taxon>
        <taxon>Pseudomonadati</taxon>
        <taxon>Bacteroidota</taxon>
        <taxon>Cytophagia</taxon>
        <taxon>Cytophagales</taxon>
        <taxon>Roseivirgaceae</taxon>
        <taxon>Roseivirga</taxon>
    </lineage>
</organism>
<evidence type="ECO:0000313" key="2">
    <source>
        <dbReference type="EMBL" id="KYG72528.1"/>
    </source>
</evidence>
<feature type="signal peptide" evidence="1">
    <location>
        <begin position="1"/>
        <end position="18"/>
    </location>
</feature>
<proteinExistence type="predicted"/>
<evidence type="ECO:0008006" key="4">
    <source>
        <dbReference type="Google" id="ProtNLM"/>
    </source>
</evidence>
<protein>
    <recommendedName>
        <fullName evidence="4">Gliding motility-associated C-terminal domain-containing protein</fullName>
    </recommendedName>
</protein>
<dbReference type="OrthoDB" id="1097758at2"/>
<reference evidence="2 3" key="1">
    <citation type="submission" date="2016-01" db="EMBL/GenBank/DDBJ databases">
        <title>Genome sequencing of Roseivirga spongicola UST030701-084.</title>
        <authorList>
            <person name="Selvaratnam C."/>
            <person name="Thevarajoo S."/>
            <person name="Goh K.M."/>
            <person name="Ee R."/>
            <person name="Chan K.-G."/>
            <person name="Chong C.S."/>
        </authorList>
    </citation>
    <scope>NUCLEOTIDE SEQUENCE [LARGE SCALE GENOMIC DNA]</scope>
    <source>
        <strain evidence="2 3">UST030701-084</strain>
    </source>
</reference>
<dbReference type="STRING" id="333140.AWW68_16620"/>
<feature type="chain" id="PRO_5007574046" description="Gliding motility-associated C-terminal domain-containing protein" evidence="1">
    <location>
        <begin position="19"/>
        <end position="363"/>
    </location>
</feature>
<dbReference type="EMBL" id="LRPC01000029">
    <property type="protein sequence ID" value="KYG72528.1"/>
    <property type="molecule type" value="Genomic_DNA"/>
</dbReference>
<dbReference type="InterPro" id="IPR026341">
    <property type="entry name" value="T9SS_type_B"/>
</dbReference>
<dbReference type="Proteomes" id="UP000075606">
    <property type="component" value="Unassembled WGS sequence"/>
</dbReference>
<comment type="caution">
    <text evidence="2">The sequence shown here is derived from an EMBL/GenBank/DDBJ whole genome shotgun (WGS) entry which is preliminary data.</text>
</comment>
<keyword evidence="3" id="KW-1185">Reference proteome</keyword>
<gene>
    <name evidence="2" type="ORF">AWW68_16620</name>
</gene>
<keyword evidence="1" id="KW-0732">Signal</keyword>
<evidence type="ECO:0000256" key="1">
    <source>
        <dbReference type="SAM" id="SignalP"/>
    </source>
</evidence>
<dbReference type="Pfam" id="PF13585">
    <property type="entry name" value="CHU_C"/>
    <property type="match status" value="1"/>
</dbReference>
<evidence type="ECO:0000313" key="3">
    <source>
        <dbReference type="Proteomes" id="UP000075606"/>
    </source>
</evidence>